<dbReference type="PRINTS" id="PR00032">
    <property type="entry name" value="HTHARAC"/>
</dbReference>
<dbReference type="RefSeq" id="WP_378267737.1">
    <property type="nucleotide sequence ID" value="NZ_JBHUKR010000013.1"/>
</dbReference>
<dbReference type="InterPro" id="IPR011051">
    <property type="entry name" value="RmlC_Cupin_sf"/>
</dbReference>
<dbReference type="PANTHER" id="PTHR46796">
    <property type="entry name" value="HTH-TYPE TRANSCRIPTIONAL ACTIVATOR RHAS-RELATED"/>
    <property type="match status" value="1"/>
</dbReference>
<keyword evidence="5" id="KW-0804">Transcription</keyword>
<dbReference type="InterPro" id="IPR018062">
    <property type="entry name" value="HTH_AraC-typ_CS"/>
</dbReference>
<dbReference type="SUPFAM" id="SSF51182">
    <property type="entry name" value="RmlC-like cupins"/>
    <property type="match status" value="1"/>
</dbReference>
<dbReference type="Pfam" id="PF12852">
    <property type="entry name" value="Cupin_6"/>
    <property type="match status" value="1"/>
</dbReference>
<dbReference type="SUPFAM" id="SSF51215">
    <property type="entry name" value="Regulatory protein AraC"/>
    <property type="match status" value="1"/>
</dbReference>
<dbReference type="InterPro" id="IPR050204">
    <property type="entry name" value="AraC_XylS_family_regulators"/>
</dbReference>
<keyword evidence="3" id="KW-0238">DNA-binding</keyword>
<dbReference type="Proteomes" id="UP001597417">
    <property type="component" value="Unassembled WGS sequence"/>
</dbReference>
<gene>
    <name evidence="7" type="ORF">ACFSXZ_25595</name>
</gene>
<dbReference type="Gene3D" id="2.60.120.10">
    <property type="entry name" value="Jelly Rolls"/>
    <property type="match status" value="1"/>
</dbReference>
<dbReference type="Gene3D" id="1.10.10.60">
    <property type="entry name" value="Homeodomain-like"/>
    <property type="match status" value="1"/>
</dbReference>
<evidence type="ECO:0000256" key="4">
    <source>
        <dbReference type="ARBA" id="ARBA00023159"/>
    </source>
</evidence>
<dbReference type="PANTHER" id="PTHR46796:SF13">
    <property type="entry name" value="HTH-TYPE TRANSCRIPTIONAL ACTIVATOR RHAS"/>
    <property type="match status" value="1"/>
</dbReference>
<evidence type="ECO:0000256" key="5">
    <source>
        <dbReference type="ARBA" id="ARBA00023163"/>
    </source>
</evidence>
<dbReference type="Pfam" id="PF12833">
    <property type="entry name" value="HTH_18"/>
    <property type="match status" value="1"/>
</dbReference>
<feature type="domain" description="HTH araC/xylS-type" evidence="6">
    <location>
        <begin position="192"/>
        <end position="290"/>
    </location>
</feature>
<dbReference type="PROSITE" id="PS00041">
    <property type="entry name" value="HTH_ARAC_FAMILY_1"/>
    <property type="match status" value="1"/>
</dbReference>
<dbReference type="InterPro" id="IPR009057">
    <property type="entry name" value="Homeodomain-like_sf"/>
</dbReference>
<protein>
    <submittedName>
        <fullName evidence="7">AraC family transcriptional regulator</fullName>
    </submittedName>
</protein>
<dbReference type="SMART" id="SM00342">
    <property type="entry name" value="HTH_ARAC"/>
    <property type="match status" value="1"/>
</dbReference>
<evidence type="ECO:0000256" key="1">
    <source>
        <dbReference type="ARBA" id="ARBA00022490"/>
    </source>
</evidence>
<sequence length="304" mass="33269">MDLMSEVIRMVRVGRVSSRLIRHSDPRGVRFPAFAGSGFHIVLAGTCWLITEDQRPVPLRPGDIVLASAGAQHGLARTPRALADLPPSAMGPIPPAPGPCDFEFLCGAYWLEHGRAPQYLRALPALIAVSPDYDRYPGMRTLAELLKAEAGQARPGSAATLRSLLDLILVQVLRQWHEQHGTMPGTDDPAVAAALRQIHDHPHRQWTVGRLSDVAGLPRTAFTRRFTTLVGQPPMSYLINWRLGRGALLLRETDASLATIARQVGYSTEFAFSSAFRREYGVAPSQFRRASSAMPMAEVPATPE</sequence>
<dbReference type="InterPro" id="IPR037923">
    <property type="entry name" value="HTH-like"/>
</dbReference>
<evidence type="ECO:0000313" key="7">
    <source>
        <dbReference type="EMBL" id="MFD2419708.1"/>
    </source>
</evidence>
<keyword evidence="2" id="KW-0805">Transcription regulation</keyword>
<accession>A0ABW5FXC3</accession>
<reference evidence="8" key="1">
    <citation type="journal article" date="2019" name="Int. J. Syst. Evol. Microbiol.">
        <title>The Global Catalogue of Microorganisms (GCM) 10K type strain sequencing project: providing services to taxonomists for standard genome sequencing and annotation.</title>
        <authorList>
            <consortium name="The Broad Institute Genomics Platform"/>
            <consortium name="The Broad Institute Genome Sequencing Center for Infectious Disease"/>
            <person name="Wu L."/>
            <person name="Ma J."/>
        </authorList>
    </citation>
    <scope>NUCLEOTIDE SEQUENCE [LARGE SCALE GENOMIC DNA]</scope>
    <source>
        <strain evidence="8">CGMCC 4.7645</strain>
    </source>
</reference>
<dbReference type="EMBL" id="JBHUKR010000013">
    <property type="protein sequence ID" value="MFD2419708.1"/>
    <property type="molecule type" value="Genomic_DNA"/>
</dbReference>
<dbReference type="InterPro" id="IPR020449">
    <property type="entry name" value="Tscrpt_reg_AraC-type_HTH"/>
</dbReference>
<evidence type="ECO:0000259" key="6">
    <source>
        <dbReference type="PROSITE" id="PS01124"/>
    </source>
</evidence>
<evidence type="ECO:0000256" key="2">
    <source>
        <dbReference type="ARBA" id="ARBA00023015"/>
    </source>
</evidence>
<evidence type="ECO:0000256" key="3">
    <source>
        <dbReference type="ARBA" id="ARBA00023125"/>
    </source>
</evidence>
<dbReference type="InterPro" id="IPR018060">
    <property type="entry name" value="HTH_AraC"/>
</dbReference>
<keyword evidence="4" id="KW-0010">Activator</keyword>
<dbReference type="InterPro" id="IPR032783">
    <property type="entry name" value="AraC_lig"/>
</dbReference>
<name>A0ABW5FXC3_9PSEU</name>
<keyword evidence="8" id="KW-1185">Reference proteome</keyword>
<keyword evidence="1" id="KW-0963">Cytoplasm</keyword>
<evidence type="ECO:0000313" key="8">
    <source>
        <dbReference type="Proteomes" id="UP001597417"/>
    </source>
</evidence>
<dbReference type="InterPro" id="IPR014710">
    <property type="entry name" value="RmlC-like_jellyroll"/>
</dbReference>
<proteinExistence type="predicted"/>
<comment type="caution">
    <text evidence="7">The sequence shown here is derived from an EMBL/GenBank/DDBJ whole genome shotgun (WGS) entry which is preliminary data.</text>
</comment>
<dbReference type="SUPFAM" id="SSF46689">
    <property type="entry name" value="Homeodomain-like"/>
    <property type="match status" value="2"/>
</dbReference>
<organism evidence="7 8">
    <name type="scientific">Amycolatopsis pigmentata</name>
    <dbReference type="NCBI Taxonomy" id="450801"/>
    <lineage>
        <taxon>Bacteria</taxon>
        <taxon>Bacillati</taxon>
        <taxon>Actinomycetota</taxon>
        <taxon>Actinomycetes</taxon>
        <taxon>Pseudonocardiales</taxon>
        <taxon>Pseudonocardiaceae</taxon>
        <taxon>Amycolatopsis</taxon>
    </lineage>
</organism>
<dbReference type="PROSITE" id="PS01124">
    <property type="entry name" value="HTH_ARAC_FAMILY_2"/>
    <property type="match status" value="1"/>
</dbReference>